<keyword evidence="9 13" id="KW-0418">Kinase</keyword>
<keyword evidence="5 13" id="KW-0444">Lipid biosynthesis</keyword>
<dbReference type="AlphaFoldDB" id="A0A562YH78"/>
<keyword evidence="6 13" id="KW-0441">Lipid A biosynthesis</keyword>
<name>A0A562YH78_9FLAO</name>
<evidence type="ECO:0000256" key="5">
    <source>
        <dbReference type="ARBA" id="ARBA00022516"/>
    </source>
</evidence>
<dbReference type="EC" id="2.7.1.130" evidence="3 13"/>
<evidence type="ECO:0000256" key="4">
    <source>
        <dbReference type="ARBA" id="ARBA00016436"/>
    </source>
</evidence>
<organism evidence="14 15">
    <name type="scientific">Seonamhaeicola sediminis</name>
    <dbReference type="NCBI Taxonomy" id="2528206"/>
    <lineage>
        <taxon>Bacteria</taxon>
        <taxon>Pseudomonadati</taxon>
        <taxon>Bacteroidota</taxon>
        <taxon>Flavobacteriia</taxon>
        <taxon>Flavobacteriales</taxon>
        <taxon>Flavobacteriaceae</taxon>
    </lineage>
</organism>
<evidence type="ECO:0000256" key="3">
    <source>
        <dbReference type="ARBA" id="ARBA00012071"/>
    </source>
</evidence>
<comment type="pathway">
    <text evidence="2 13">Glycolipid biosynthesis; lipid IV(A) biosynthesis; lipid IV(A) from (3R)-3-hydroxytetradecanoyl-[acyl-carrier-protein] and UDP-N-acetyl-alpha-D-glucosamine: step 6/6.</text>
</comment>
<keyword evidence="11 13" id="KW-0443">Lipid metabolism</keyword>
<evidence type="ECO:0000256" key="8">
    <source>
        <dbReference type="ARBA" id="ARBA00022741"/>
    </source>
</evidence>
<evidence type="ECO:0000256" key="1">
    <source>
        <dbReference type="ARBA" id="ARBA00002274"/>
    </source>
</evidence>
<protein>
    <recommendedName>
        <fullName evidence="4 13">Tetraacyldisaccharide 4'-kinase</fullName>
        <ecNumber evidence="3 13">2.7.1.130</ecNumber>
    </recommendedName>
    <alternativeName>
        <fullName evidence="12 13">Lipid A 4'-kinase</fullName>
    </alternativeName>
</protein>
<gene>
    <name evidence="13 14" type="primary">lpxK</name>
    <name evidence="14" type="ORF">E1J38_000230</name>
</gene>
<dbReference type="NCBIfam" id="TIGR00682">
    <property type="entry name" value="lpxK"/>
    <property type="match status" value="1"/>
</dbReference>
<dbReference type="GO" id="GO:0005524">
    <property type="term" value="F:ATP binding"/>
    <property type="evidence" value="ECO:0007669"/>
    <property type="project" value="UniProtKB-UniRule"/>
</dbReference>
<dbReference type="OrthoDB" id="9766423at2"/>
<sequence length="335" mass="38757">MNLIRYILFPFVPLYHFITWLRNKLYDLGVKKSSSYPFPVICVGNLSVGGTGKTPMIEYLINLLKKDYKVATLSRGYKRKTEGFQLANKTSNAETIGDEPFQFYSKFKNDILVSVDADRNNGIKTLESIKNPPEVILLDDAFQHRKVKAGINILLSTYSNPYFSDFTLPTGNLREPKSGATRADIIIISKCPHNLSDEKKQAFIKKIHPKKHQQVFFSSIEYSNRVFSETDSKNIKELPKFTLVTGIANALPLVKFLKYKNLDFEHLNFKDHYNFTQNDIDELNNKALIITTEKDFMRLKQYEPLKRKLYFLPIEVSIDKETLFNNKIKNFLQNA</sequence>
<evidence type="ECO:0000313" key="15">
    <source>
        <dbReference type="Proteomes" id="UP000295814"/>
    </source>
</evidence>
<comment type="function">
    <text evidence="1 13">Transfers the gamma-phosphate of ATP to the 4'-position of a tetraacyldisaccharide 1-phosphate intermediate (termed DS-1-P) to form tetraacyldisaccharide 1,4'-bis-phosphate (lipid IVA).</text>
</comment>
<dbReference type="GO" id="GO:0005886">
    <property type="term" value="C:plasma membrane"/>
    <property type="evidence" value="ECO:0007669"/>
    <property type="project" value="TreeGrafter"/>
</dbReference>
<evidence type="ECO:0000256" key="10">
    <source>
        <dbReference type="ARBA" id="ARBA00022840"/>
    </source>
</evidence>
<dbReference type="InterPro" id="IPR027417">
    <property type="entry name" value="P-loop_NTPase"/>
</dbReference>
<evidence type="ECO:0000256" key="12">
    <source>
        <dbReference type="ARBA" id="ARBA00029757"/>
    </source>
</evidence>
<evidence type="ECO:0000256" key="7">
    <source>
        <dbReference type="ARBA" id="ARBA00022679"/>
    </source>
</evidence>
<dbReference type="EMBL" id="SMZJ02000001">
    <property type="protein sequence ID" value="TWO34314.1"/>
    <property type="molecule type" value="Genomic_DNA"/>
</dbReference>
<dbReference type="SUPFAM" id="SSF52540">
    <property type="entry name" value="P-loop containing nucleoside triphosphate hydrolases"/>
    <property type="match status" value="1"/>
</dbReference>
<evidence type="ECO:0000256" key="9">
    <source>
        <dbReference type="ARBA" id="ARBA00022777"/>
    </source>
</evidence>
<dbReference type="Proteomes" id="UP000295814">
    <property type="component" value="Unassembled WGS sequence"/>
</dbReference>
<accession>A0A562YH78</accession>
<proteinExistence type="inferred from homology"/>
<comment type="caution">
    <text evidence="14">The sequence shown here is derived from an EMBL/GenBank/DDBJ whole genome shotgun (WGS) entry which is preliminary data.</text>
</comment>
<keyword evidence="8 13" id="KW-0547">Nucleotide-binding</keyword>
<evidence type="ECO:0000256" key="11">
    <source>
        <dbReference type="ARBA" id="ARBA00023098"/>
    </source>
</evidence>
<comment type="catalytic activity">
    <reaction evidence="13">
        <text>a lipid A disaccharide + ATP = a lipid IVA + ADP + H(+)</text>
        <dbReference type="Rhea" id="RHEA:67840"/>
        <dbReference type="ChEBI" id="CHEBI:15378"/>
        <dbReference type="ChEBI" id="CHEBI:30616"/>
        <dbReference type="ChEBI" id="CHEBI:176343"/>
        <dbReference type="ChEBI" id="CHEBI:176425"/>
        <dbReference type="ChEBI" id="CHEBI:456216"/>
        <dbReference type="EC" id="2.7.1.130"/>
    </reaction>
</comment>
<dbReference type="UniPathway" id="UPA00359">
    <property type="reaction ID" value="UER00482"/>
</dbReference>
<dbReference type="HAMAP" id="MF_00409">
    <property type="entry name" value="LpxK"/>
    <property type="match status" value="1"/>
</dbReference>
<evidence type="ECO:0000256" key="13">
    <source>
        <dbReference type="HAMAP-Rule" id="MF_00409"/>
    </source>
</evidence>
<feature type="binding site" evidence="13">
    <location>
        <begin position="47"/>
        <end position="54"/>
    </location>
    <ligand>
        <name>ATP</name>
        <dbReference type="ChEBI" id="CHEBI:30616"/>
    </ligand>
</feature>
<keyword evidence="7 13" id="KW-0808">Transferase</keyword>
<dbReference type="GO" id="GO:0009245">
    <property type="term" value="P:lipid A biosynthetic process"/>
    <property type="evidence" value="ECO:0007669"/>
    <property type="project" value="UniProtKB-UniRule"/>
</dbReference>
<reference evidence="14 15" key="1">
    <citation type="submission" date="2019-07" db="EMBL/GenBank/DDBJ databases">
        <title>Seonamhaeicola sp. W255 draft genome.</title>
        <authorList>
            <person name="Zhang X.-Y."/>
            <person name="Zhang R."/>
            <person name="Zhong Y.-L."/>
            <person name="Du Z.-J."/>
        </authorList>
    </citation>
    <scope>NUCLEOTIDE SEQUENCE [LARGE SCALE GENOMIC DNA]</scope>
    <source>
        <strain evidence="14 15">W255</strain>
    </source>
</reference>
<evidence type="ECO:0000256" key="2">
    <source>
        <dbReference type="ARBA" id="ARBA00004870"/>
    </source>
</evidence>
<dbReference type="Pfam" id="PF02606">
    <property type="entry name" value="LpxK"/>
    <property type="match status" value="1"/>
</dbReference>
<comment type="similarity">
    <text evidence="13">Belongs to the LpxK family.</text>
</comment>
<dbReference type="RefSeq" id="WP_133355062.1">
    <property type="nucleotide sequence ID" value="NZ_SMZJ02000001.1"/>
</dbReference>
<dbReference type="InterPro" id="IPR003758">
    <property type="entry name" value="LpxK"/>
</dbReference>
<keyword evidence="15" id="KW-1185">Reference proteome</keyword>
<evidence type="ECO:0000256" key="6">
    <source>
        <dbReference type="ARBA" id="ARBA00022556"/>
    </source>
</evidence>
<dbReference type="PANTHER" id="PTHR42724:SF1">
    <property type="entry name" value="TETRAACYLDISACCHARIDE 4'-KINASE, MITOCHONDRIAL-RELATED"/>
    <property type="match status" value="1"/>
</dbReference>
<dbReference type="PANTHER" id="PTHR42724">
    <property type="entry name" value="TETRAACYLDISACCHARIDE 4'-KINASE"/>
    <property type="match status" value="1"/>
</dbReference>
<dbReference type="GO" id="GO:0009029">
    <property type="term" value="F:lipid-A 4'-kinase activity"/>
    <property type="evidence" value="ECO:0007669"/>
    <property type="project" value="UniProtKB-UniRule"/>
</dbReference>
<evidence type="ECO:0000313" key="14">
    <source>
        <dbReference type="EMBL" id="TWO34314.1"/>
    </source>
</evidence>
<dbReference type="GO" id="GO:0009244">
    <property type="term" value="P:lipopolysaccharide core region biosynthetic process"/>
    <property type="evidence" value="ECO:0007669"/>
    <property type="project" value="TreeGrafter"/>
</dbReference>
<keyword evidence="10 13" id="KW-0067">ATP-binding</keyword>